<dbReference type="Proteomes" id="UP000276194">
    <property type="component" value="Unassembled WGS sequence"/>
</dbReference>
<dbReference type="Gene3D" id="3.40.50.300">
    <property type="entry name" value="P-loop containing nucleotide triphosphate hydrolases"/>
    <property type="match status" value="2"/>
</dbReference>
<comment type="caution">
    <text evidence="3">The sequence shown here is derived from an EMBL/GenBank/DDBJ whole genome shotgun (WGS) entry which is preliminary data.</text>
</comment>
<dbReference type="Pfam" id="PF04851">
    <property type="entry name" value="ResIII"/>
    <property type="match status" value="1"/>
</dbReference>
<dbReference type="AlphaFoldDB" id="A0A3M5IT87"/>
<accession>A0A3M5IT87</accession>
<dbReference type="PANTHER" id="PTHR47396:SF1">
    <property type="entry name" value="ATP-DEPENDENT HELICASE IRC3-RELATED"/>
    <property type="match status" value="1"/>
</dbReference>
<dbReference type="InterPro" id="IPR027417">
    <property type="entry name" value="P-loop_NTPase"/>
</dbReference>
<dbReference type="GO" id="GO:0005524">
    <property type="term" value="F:ATP binding"/>
    <property type="evidence" value="ECO:0007669"/>
    <property type="project" value="InterPro"/>
</dbReference>
<name>A0A3M5IT87_PSEA0</name>
<sequence>MHPKYRCADTIWLLKAVSIHLHRFSAMTEAAGKYTEVYQSWHQHLFNFNQAVRETNTLGLRKPQLAALYASLGHLVMSPNTTATVVMPTGTGKTDTMLALLIAGRLARTLVLVPSDALRSQLVKKCDLKKLREIGAVSETALNPVVMAVSSGMSVEEVQQLAGANVIVATPQALQRFVPDALQALADLCSHLMIDEAHHVAAMTWGRVKTAFKQKPRLQFTATPFREDNQALEGTIIYNYPLKDAQTDGYFKAIEFHPVREYNLEIADQAVADKAVELLRSDQALGFKHLLMVRARSQKRAEMLFELYKKHEDLSPVLIHSKVKNRAKLMGDIVAKKHQIIVCVDMLGEGFDLPELKIAAIHDQHRSPAVTLQFIGRLTRVDPTLGDAKFVSNIANQKTDYQMAALYKESADWSAVIRDVSNDKISREIEKEEFSDQFSKDPDSEEILGLNPNPKISAVAYHVDRDRWRPEAAEHFSQKREQLQYLSINDEQDTVIMVTRRETPVGWANTSAISDTNWLLYLAYYHARDKTLFIHSSGDETQTARFLGLIAKDCRRISGEPTFRTLHDIKLMKLQNVGLSRARKDLRFTMHVGRDINAVINEIQNGTAKKSNIFATGFEGGQRTTVGCSHKGKIWEMNSESITYWIEWCKRASLKLNDATIKSSDVLKDVMRSDKIEDAWPMGLFYADWPESIAIENEQKISLVFNGEVFNLLDVRLDKPQRTDDLTLSVSVFAAVPDGERQLPDITIRLLHDGYKVSCPGVKITFADERLLEDYLDANPLVLLAVDGSMVEGNYRAYSPNSLDLKLPKDLIEPWNWGTTPLHIESMRAARDLDTVQGFTFSQIQNDYSFIFNDDGNGEIADLVAIRETKDAILVDLYHCKYCPAKKGQAAKPRAQVEDVYEVCGQASRSVKWLYTHEKFFDRLMYRYQQSLPKGFDRILKGDPKDLELLRNKCHDHEMVFKFVIVQPAISAAKISADQLAVLGTSYSYIKSVSAADVKVVTSP</sequence>
<evidence type="ECO:0000313" key="3">
    <source>
        <dbReference type="EMBL" id="RMT13880.1"/>
    </source>
</evidence>
<gene>
    <name evidence="3" type="ORF">ALP52_101635</name>
</gene>
<dbReference type="InterPro" id="IPR006935">
    <property type="entry name" value="Helicase/UvrB_N"/>
</dbReference>
<dbReference type="GO" id="GO:0003677">
    <property type="term" value="F:DNA binding"/>
    <property type="evidence" value="ECO:0007669"/>
    <property type="project" value="InterPro"/>
</dbReference>
<feature type="domain" description="Helicase C-terminal" evidence="2">
    <location>
        <begin position="271"/>
        <end position="449"/>
    </location>
</feature>
<organism evidence="3 4">
    <name type="scientific">Pseudomonas amygdali pv. mori</name>
    <dbReference type="NCBI Taxonomy" id="34065"/>
    <lineage>
        <taxon>Bacteria</taxon>
        <taxon>Pseudomonadati</taxon>
        <taxon>Pseudomonadota</taxon>
        <taxon>Gammaproteobacteria</taxon>
        <taxon>Pseudomonadales</taxon>
        <taxon>Pseudomonadaceae</taxon>
        <taxon>Pseudomonas</taxon>
        <taxon>Pseudomonas amygdali</taxon>
    </lineage>
</organism>
<feature type="domain" description="Helicase ATP-binding" evidence="1">
    <location>
        <begin position="74"/>
        <end position="242"/>
    </location>
</feature>
<protein>
    <submittedName>
        <fullName evidence="3">Type III restriction endonuclease subunit R</fullName>
    </submittedName>
</protein>
<dbReference type="InterPro" id="IPR014001">
    <property type="entry name" value="Helicase_ATP-bd"/>
</dbReference>
<dbReference type="SUPFAM" id="SSF52540">
    <property type="entry name" value="P-loop containing nucleoside triphosphate hydrolases"/>
    <property type="match status" value="1"/>
</dbReference>
<dbReference type="GO" id="GO:0005829">
    <property type="term" value="C:cytosol"/>
    <property type="evidence" value="ECO:0007669"/>
    <property type="project" value="TreeGrafter"/>
</dbReference>
<evidence type="ECO:0000313" key="4">
    <source>
        <dbReference type="Proteomes" id="UP000276194"/>
    </source>
</evidence>
<reference evidence="3 4" key="1">
    <citation type="submission" date="2018-08" db="EMBL/GenBank/DDBJ databases">
        <title>Recombination of ecologically and evolutionarily significant loci maintains genetic cohesion in the Pseudomonas syringae species complex.</title>
        <authorList>
            <person name="Dillon M."/>
            <person name="Thakur S."/>
            <person name="Almeida R.N.D."/>
            <person name="Weir B.S."/>
            <person name="Guttman D.S."/>
        </authorList>
    </citation>
    <scope>NUCLEOTIDE SEQUENCE [LARGE SCALE GENOMIC DNA]</scope>
    <source>
        <strain evidence="3 4">ICMP 6941</strain>
    </source>
</reference>
<keyword evidence="3" id="KW-0378">Hydrolase</keyword>
<dbReference type="EMBL" id="RBTD01000415">
    <property type="protein sequence ID" value="RMT13880.1"/>
    <property type="molecule type" value="Genomic_DNA"/>
</dbReference>
<dbReference type="InterPro" id="IPR050742">
    <property type="entry name" value="Helicase_Restrict-Modif_Enz"/>
</dbReference>
<dbReference type="CDD" id="cd17926">
    <property type="entry name" value="DEXHc_RE"/>
    <property type="match status" value="1"/>
</dbReference>
<keyword evidence="3" id="KW-0255">Endonuclease</keyword>
<keyword evidence="3" id="KW-0540">Nuclease</keyword>
<evidence type="ECO:0000259" key="2">
    <source>
        <dbReference type="PROSITE" id="PS51194"/>
    </source>
</evidence>
<dbReference type="SMART" id="SM00490">
    <property type="entry name" value="HELICc"/>
    <property type="match status" value="1"/>
</dbReference>
<dbReference type="InterPro" id="IPR001650">
    <property type="entry name" value="Helicase_C-like"/>
</dbReference>
<dbReference type="PROSITE" id="PS51192">
    <property type="entry name" value="HELICASE_ATP_BIND_1"/>
    <property type="match status" value="1"/>
</dbReference>
<proteinExistence type="predicted"/>
<dbReference type="SMART" id="SM00487">
    <property type="entry name" value="DEXDc"/>
    <property type="match status" value="1"/>
</dbReference>
<evidence type="ECO:0000259" key="1">
    <source>
        <dbReference type="PROSITE" id="PS51192"/>
    </source>
</evidence>
<dbReference type="PANTHER" id="PTHR47396">
    <property type="entry name" value="TYPE I RESTRICTION ENZYME ECOKI R PROTEIN"/>
    <property type="match status" value="1"/>
</dbReference>
<dbReference type="GO" id="GO:0004519">
    <property type="term" value="F:endonuclease activity"/>
    <property type="evidence" value="ECO:0007669"/>
    <property type="project" value="UniProtKB-KW"/>
</dbReference>
<dbReference type="CDD" id="cd18785">
    <property type="entry name" value="SF2_C"/>
    <property type="match status" value="1"/>
</dbReference>
<dbReference type="PROSITE" id="PS51194">
    <property type="entry name" value="HELICASE_CTER"/>
    <property type="match status" value="1"/>
</dbReference>
<dbReference type="GO" id="GO:0016787">
    <property type="term" value="F:hydrolase activity"/>
    <property type="evidence" value="ECO:0007669"/>
    <property type="project" value="InterPro"/>
</dbReference>
<dbReference type="Pfam" id="PF00271">
    <property type="entry name" value="Helicase_C"/>
    <property type="match status" value="1"/>
</dbReference>